<dbReference type="SUPFAM" id="SSF52833">
    <property type="entry name" value="Thioredoxin-like"/>
    <property type="match status" value="1"/>
</dbReference>
<dbReference type="InterPro" id="IPR014440">
    <property type="entry name" value="HCCAis_GSTk"/>
</dbReference>
<comment type="caution">
    <text evidence="4">The sequence shown here is derived from an EMBL/GenBank/DDBJ whole genome shotgun (WGS) entry which is preliminary data.</text>
</comment>
<accession>A0A2A4EYL6</accession>
<dbReference type="PANTHER" id="PTHR42943">
    <property type="entry name" value="GLUTATHIONE S-TRANSFERASE KAPPA"/>
    <property type="match status" value="1"/>
</dbReference>
<dbReference type="InterPro" id="IPR051924">
    <property type="entry name" value="GST_Kappa/NadH"/>
</dbReference>
<dbReference type="InterPro" id="IPR044087">
    <property type="entry name" value="NahD-like"/>
</dbReference>
<dbReference type="GO" id="GO:0004364">
    <property type="term" value="F:glutathione transferase activity"/>
    <property type="evidence" value="ECO:0007669"/>
    <property type="project" value="TreeGrafter"/>
</dbReference>
<dbReference type="EC" id="5.99.1.4" evidence="1"/>
<dbReference type="Proteomes" id="UP000218022">
    <property type="component" value="Unassembled WGS sequence"/>
</dbReference>
<evidence type="ECO:0000256" key="1">
    <source>
        <dbReference type="PIRNR" id="PIRNR006386"/>
    </source>
</evidence>
<dbReference type="EMBL" id="MTZV01000004">
    <property type="protein sequence ID" value="PCE25510.1"/>
    <property type="molecule type" value="Genomic_DNA"/>
</dbReference>
<dbReference type="Pfam" id="PF01323">
    <property type="entry name" value="DSBA"/>
    <property type="match status" value="1"/>
</dbReference>
<keyword evidence="1 4" id="KW-0413">Isomerase</keyword>
<name>A0A2A4EYL6_9BURK</name>
<dbReference type="PANTHER" id="PTHR42943:SF2">
    <property type="entry name" value="GLUTATHIONE S-TRANSFERASE KAPPA 1"/>
    <property type="match status" value="1"/>
</dbReference>
<evidence type="ECO:0000259" key="3">
    <source>
        <dbReference type="Pfam" id="PF01323"/>
    </source>
</evidence>
<dbReference type="GO" id="GO:1901170">
    <property type="term" value="P:naphthalene catabolic process"/>
    <property type="evidence" value="ECO:0007669"/>
    <property type="project" value="InterPro"/>
</dbReference>
<comment type="catalytic activity">
    <reaction evidence="1">
        <text>2-hydroxychromene-2-carboxylate = (3E)-4-(2-hydroxyphenyl)-2-oxobut-3-enoate</text>
        <dbReference type="Rhea" id="RHEA:27401"/>
        <dbReference type="ChEBI" id="CHEBI:59350"/>
        <dbReference type="ChEBI" id="CHEBI:59353"/>
        <dbReference type="EC" id="5.99.1.4"/>
    </reaction>
</comment>
<dbReference type="GO" id="GO:0018845">
    <property type="term" value="F:2-hydroxychromene-2-carboxylate isomerase activity"/>
    <property type="evidence" value="ECO:0007669"/>
    <property type="project" value="UniProtKB-UniRule"/>
</dbReference>
<evidence type="ECO:0000313" key="4">
    <source>
        <dbReference type="EMBL" id="PCE25510.1"/>
    </source>
</evidence>
<dbReference type="InterPro" id="IPR001853">
    <property type="entry name" value="DSBA-like_thioredoxin_dom"/>
</dbReference>
<comment type="similarity">
    <text evidence="1">Belongs to the GST superfamily. NadH family.</text>
</comment>
<dbReference type="RefSeq" id="WP_096720855.1">
    <property type="nucleotide sequence ID" value="NZ_MTZV01000004.1"/>
</dbReference>
<feature type="domain" description="DSBA-like thioredoxin" evidence="3">
    <location>
        <begin position="13"/>
        <end position="186"/>
    </location>
</feature>
<dbReference type="OrthoDB" id="5244108at2"/>
<gene>
    <name evidence="4" type="ORF">BWP39_13360</name>
</gene>
<dbReference type="CDD" id="cd03022">
    <property type="entry name" value="DsbA_HCCA_Iso"/>
    <property type="match status" value="1"/>
</dbReference>
<proteinExistence type="inferred from homology"/>
<dbReference type="GO" id="GO:0004602">
    <property type="term" value="F:glutathione peroxidase activity"/>
    <property type="evidence" value="ECO:0007669"/>
    <property type="project" value="TreeGrafter"/>
</dbReference>
<evidence type="ECO:0000313" key="5">
    <source>
        <dbReference type="Proteomes" id="UP000218022"/>
    </source>
</evidence>
<dbReference type="InterPro" id="IPR036249">
    <property type="entry name" value="Thioredoxin-like_sf"/>
</dbReference>
<feature type="active site" description="Nucleophile" evidence="2">
    <location>
        <position position="18"/>
    </location>
</feature>
<reference evidence="4 5" key="1">
    <citation type="submission" date="2017-01" db="EMBL/GenBank/DDBJ databases">
        <title>Whole-Genome Shotgun Sequencing of Two beta-Proteobacterial Species in Search of the Bulgecin Biosynthetic Cluster.</title>
        <authorList>
            <person name="Horsman M.E."/>
            <person name="Marous D.R."/>
            <person name="Li R."/>
            <person name="Oliver R.A."/>
            <person name="Byun B."/>
            <person name="Emrich S.J."/>
            <person name="Boggess B."/>
            <person name="Townsend C.A."/>
            <person name="Mobashery S."/>
        </authorList>
    </citation>
    <scope>NUCLEOTIDE SEQUENCE [LARGE SCALE GENOMIC DNA]</scope>
    <source>
        <strain evidence="4 5">ATCC 31363</strain>
    </source>
</reference>
<dbReference type="Gene3D" id="3.40.30.10">
    <property type="entry name" value="Glutaredoxin"/>
    <property type="match status" value="1"/>
</dbReference>
<organism evidence="4 5">
    <name type="scientific">Paraburkholderia acidicola</name>
    <dbReference type="NCBI Taxonomy" id="1912599"/>
    <lineage>
        <taxon>Bacteria</taxon>
        <taxon>Pseudomonadati</taxon>
        <taxon>Pseudomonadota</taxon>
        <taxon>Betaproteobacteria</taxon>
        <taxon>Burkholderiales</taxon>
        <taxon>Burkholderiaceae</taxon>
        <taxon>Paraburkholderia</taxon>
    </lineage>
</organism>
<evidence type="ECO:0000256" key="2">
    <source>
        <dbReference type="PIRSR" id="PIRSR006386-1"/>
    </source>
</evidence>
<dbReference type="AlphaFoldDB" id="A0A2A4EYL6"/>
<dbReference type="PIRSF" id="PIRSF006386">
    <property type="entry name" value="HCCAis_GSTk"/>
    <property type="match status" value="1"/>
</dbReference>
<sequence>MTDGIDARQPLWFYDFVSPFTYLLLEQQDKWPGMPFVPVPVSLHDLYRHWGQRVAAEIPAKRIYTYRHALFRADQLGIPFRMPPSHPFDPTRPLLLAIAAKGDLAFVREIFRFIWREGRDPSTDEGFALLCERVGVPDGAELIAREETKAQLQRNTAEAIKLGVFGVPTFRMNDQLFWGEDALPMVLYCARTPNWLESKEVKRISSLPLGIATTSTPQKS</sequence>
<dbReference type="GO" id="GO:0006749">
    <property type="term" value="P:glutathione metabolic process"/>
    <property type="evidence" value="ECO:0007669"/>
    <property type="project" value="TreeGrafter"/>
</dbReference>
<protein>
    <recommendedName>
        <fullName evidence="1">2-hydroxychromene-2-carboxylate isomerase</fullName>
        <ecNumber evidence="1">5.99.1.4</ecNumber>
    </recommendedName>
</protein>